<feature type="compositionally biased region" description="Polar residues" evidence="1">
    <location>
        <begin position="17"/>
        <end position="26"/>
    </location>
</feature>
<feature type="compositionally biased region" description="Basic and acidic residues" evidence="1">
    <location>
        <begin position="1"/>
        <end position="10"/>
    </location>
</feature>
<gene>
    <name evidence="2" type="ORF">Edafosvirus17_23</name>
</gene>
<dbReference type="InterPro" id="IPR011993">
    <property type="entry name" value="PH-like_dom_sf"/>
</dbReference>
<evidence type="ECO:0008006" key="3">
    <source>
        <dbReference type="Google" id="ProtNLM"/>
    </source>
</evidence>
<dbReference type="EMBL" id="MK072082">
    <property type="protein sequence ID" value="AYV78547.1"/>
    <property type="molecule type" value="Genomic_DNA"/>
</dbReference>
<dbReference type="SUPFAM" id="SSF50729">
    <property type="entry name" value="PH domain-like"/>
    <property type="match status" value="1"/>
</dbReference>
<feature type="region of interest" description="Disordered" evidence="1">
    <location>
        <begin position="1"/>
        <end position="33"/>
    </location>
</feature>
<protein>
    <recommendedName>
        <fullName evidence="3">PH domain-containing protein</fullName>
    </recommendedName>
</protein>
<proteinExistence type="predicted"/>
<organism evidence="2">
    <name type="scientific">Edafosvirus sp</name>
    <dbReference type="NCBI Taxonomy" id="2487765"/>
    <lineage>
        <taxon>Viruses</taxon>
        <taxon>Varidnaviria</taxon>
        <taxon>Bamfordvirae</taxon>
        <taxon>Nucleocytoviricota</taxon>
        <taxon>Megaviricetes</taxon>
        <taxon>Imitervirales</taxon>
        <taxon>Mimiviridae</taxon>
        <taxon>Klosneuvirinae</taxon>
    </lineage>
</organism>
<reference evidence="2" key="1">
    <citation type="submission" date="2018-10" db="EMBL/GenBank/DDBJ databases">
        <title>Hidden diversity of soil giant viruses.</title>
        <authorList>
            <person name="Schulz F."/>
            <person name="Alteio L."/>
            <person name="Goudeau D."/>
            <person name="Ryan E.M."/>
            <person name="Malmstrom R.R."/>
            <person name="Blanchard J."/>
            <person name="Woyke T."/>
        </authorList>
    </citation>
    <scope>NUCLEOTIDE SEQUENCE</scope>
    <source>
        <strain evidence="2">EDV1</strain>
    </source>
</reference>
<accession>A0A3G4ZUH9</accession>
<dbReference type="Gene3D" id="2.30.29.30">
    <property type="entry name" value="Pleckstrin-homology domain (PH domain)/Phosphotyrosine-binding domain (PTB)"/>
    <property type="match status" value="1"/>
</dbReference>
<evidence type="ECO:0000313" key="2">
    <source>
        <dbReference type="EMBL" id="AYV78547.1"/>
    </source>
</evidence>
<name>A0A3G4ZUH9_9VIRU</name>
<evidence type="ECO:0000256" key="1">
    <source>
        <dbReference type="SAM" id="MobiDB-lite"/>
    </source>
</evidence>
<sequence length="287" mass="32375">MSKSDVKRASGNEVLIDSSTPSSSTYVEEPTRENKGRELWATVQIPTKCPFFGAFLQIFDTPRAPINKIRFNVEPPTMSENGLPIINTWEPSQQALTNTPFLKMDMAGWPIIPDLESNWIKRLFSGRTFTGFYTRANMFAYHSVSKTNPLDDTKEIIPCRSNIIIYYGKDNTSMGSLYWYEGNKLKQNSIPLHKISDVFIGMSSPFFSNVVYNKELSLDDVNNNCFSLKILDGILLNLNAGSTTQRDLWLRKIKNLMVSAGQICVKLPYNVKKPISSPTETSETATT</sequence>